<keyword evidence="2" id="KW-1185">Reference proteome</keyword>
<protein>
    <submittedName>
        <fullName evidence="1">Uncharacterized protein</fullName>
    </submittedName>
</protein>
<sequence length="85" mass="9935">MGIALRWGTQTLTTPRPIKELEHQIDSIRPRKRAKVKESPNSRFARIEQIMETKKRLAQQLEPTRLSQLTVSIESDALCHEWQLD</sequence>
<gene>
    <name evidence="1" type="ORF">BO80DRAFT_430403</name>
</gene>
<dbReference type="VEuPathDB" id="FungiDB:BO80DRAFT_430403"/>
<evidence type="ECO:0000313" key="1">
    <source>
        <dbReference type="EMBL" id="RAK94809.1"/>
    </source>
</evidence>
<proteinExistence type="predicted"/>
<dbReference type="Proteomes" id="UP000249402">
    <property type="component" value="Unassembled WGS sequence"/>
</dbReference>
<name>A0A395GHE8_9EURO</name>
<reference evidence="1 2" key="1">
    <citation type="submission" date="2018-02" db="EMBL/GenBank/DDBJ databases">
        <title>The genomes of Aspergillus section Nigri reveals drivers in fungal speciation.</title>
        <authorList>
            <consortium name="DOE Joint Genome Institute"/>
            <person name="Vesth T.C."/>
            <person name="Nybo J."/>
            <person name="Theobald S."/>
            <person name="Brandl J."/>
            <person name="Frisvad J.C."/>
            <person name="Nielsen K.F."/>
            <person name="Lyhne E.K."/>
            <person name="Kogle M.E."/>
            <person name="Kuo A."/>
            <person name="Riley R."/>
            <person name="Clum A."/>
            <person name="Nolan M."/>
            <person name="Lipzen A."/>
            <person name="Salamov A."/>
            <person name="Henrissat B."/>
            <person name="Wiebenga A."/>
            <person name="De vries R.P."/>
            <person name="Grigoriev I.V."/>
            <person name="Mortensen U.H."/>
            <person name="Andersen M.R."/>
            <person name="Baker S.E."/>
        </authorList>
    </citation>
    <scope>NUCLEOTIDE SEQUENCE [LARGE SCALE GENOMIC DNA]</scope>
    <source>
        <strain evidence="1 2">CBS 121593</strain>
    </source>
</reference>
<dbReference type="RefSeq" id="XP_025569137.1">
    <property type="nucleotide sequence ID" value="XM_025720699.1"/>
</dbReference>
<dbReference type="GeneID" id="37225564"/>
<evidence type="ECO:0000313" key="2">
    <source>
        <dbReference type="Proteomes" id="UP000249402"/>
    </source>
</evidence>
<accession>A0A395GHE8</accession>
<organism evidence="1 2">
    <name type="scientific">Aspergillus ibericus CBS 121593</name>
    <dbReference type="NCBI Taxonomy" id="1448316"/>
    <lineage>
        <taxon>Eukaryota</taxon>
        <taxon>Fungi</taxon>
        <taxon>Dikarya</taxon>
        <taxon>Ascomycota</taxon>
        <taxon>Pezizomycotina</taxon>
        <taxon>Eurotiomycetes</taxon>
        <taxon>Eurotiomycetidae</taxon>
        <taxon>Eurotiales</taxon>
        <taxon>Aspergillaceae</taxon>
        <taxon>Aspergillus</taxon>
        <taxon>Aspergillus subgen. Circumdati</taxon>
    </lineage>
</organism>
<dbReference type="AlphaFoldDB" id="A0A395GHE8"/>
<dbReference type="EMBL" id="KZ824520">
    <property type="protein sequence ID" value="RAK94809.1"/>
    <property type="molecule type" value="Genomic_DNA"/>
</dbReference>